<organism evidence="11 12">
    <name type="scientific">Kribbella aluminosa</name>
    <dbReference type="NCBI Taxonomy" id="416017"/>
    <lineage>
        <taxon>Bacteria</taxon>
        <taxon>Bacillati</taxon>
        <taxon>Actinomycetota</taxon>
        <taxon>Actinomycetes</taxon>
        <taxon>Propionibacteriales</taxon>
        <taxon>Kribbellaceae</taxon>
        <taxon>Kribbella</taxon>
    </lineage>
</organism>
<feature type="transmembrane region" description="Helical" evidence="9">
    <location>
        <begin position="40"/>
        <end position="58"/>
    </location>
</feature>
<evidence type="ECO:0000256" key="3">
    <source>
        <dbReference type="ARBA" id="ARBA00022475"/>
    </source>
</evidence>
<dbReference type="InterPro" id="IPR003439">
    <property type="entry name" value="ABC_transporter-like_ATP-bd"/>
</dbReference>
<comment type="caution">
    <text evidence="11">The sequence shown here is derived from an EMBL/GenBank/DDBJ whole genome shotgun (WGS) entry which is preliminary data.</text>
</comment>
<feature type="transmembrane region" description="Helical" evidence="9">
    <location>
        <begin position="115"/>
        <end position="133"/>
    </location>
</feature>
<dbReference type="Gene3D" id="3.40.50.300">
    <property type="entry name" value="P-loop containing nucleotide triphosphate hydrolases"/>
    <property type="match status" value="1"/>
</dbReference>
<keyword evidence="8 9" id="KW-0472">Membrane</keyword>
<sequence length="609" mass="64209">MTSWLERVPSWFLPLAIGLALIAVPWYGTDPLWVRQLTLIAIYTMLVAGLNITFGYAGLLSLGQVAMFALGAYTTGILMIHGWSMLPSLAVAVAASGVIGLITGLPGLRLGGWGLGMTSFFLVLLIPDITQIFTKQTGGLFGLTAVPPATIGGHQLDKNEFYAVCTIAMVVVVALLRNLMRSSFGNSLRVLRRSPVLATSLGLNIHLLKAKAFVISSLPAGLGGGLVVSLDHYIAPTSFTLTLGVLIIAASVLGGSESIYGAFFGVAVIRLGTWQVTAFEKYSLVAYGLFLVLGGVFFSQGIAGLAERKAGRWHSARSRLKPPAGTRAAPRLRTQAPNVMPIPGSPLEVRGLTKHFQGNQALNDVSIAALPGQVTSLVGPNGSGKTTLLNLISGLYRPTAGEATLAGERLSGRPPHLVARRGVARTFQTPVLPDGMTVLEAVASARYAKDSVSIATTILRLPANRAAERSREAAARQALRRVGCEDLADQDASGLALGSRRRVEVARALAGNPHLILLDEPASGLDEGEVEELASVIRQVAAAGGTVLLVEHNFNMVCSVSDQIYVLESGRLLAQGTPDEIQRNQVVAESYLGQLPDADQLGAPIRAGE</sequence>
<evidence type="ECO:0000256" key="5">
    <source>
        <dbReference type="ARBA" id="ARBA00022741"/>
    </source>
</evidence>
<dbReference type="SMART" id="SM00382">
    <property type="entry name" value="AAA"/>
    <property type="match status" value="1"/>
</dbReference>
<proteinExistence type="predicted"/>
<dbReference type="CDD" id="cd03219">
    <property type="entry name" value="ABC_Mj1267_LivG_branched"/>
    <property type="match status" value="1"/>
</dbReference>
<dbReference type="PANTHER" id="PTHR45772">
    <property type="entry name" value="CONSERVED COMPONENT OF ABC TRANSPORTER FOR NATURAL AMINO ACIDS-RELATED"/>
    <property type="match status" value="1"/>
</dbReference>
<accession>A0ABS4UIT0</accession>
<reference evidence="11 12" key="1">
    <citation type="submission" date="2021-03" db="EMBL/GenBank/DDBJ databases">
        <title>Sequencing the genomes of 1000 actinobacteria strains.</title>
        <authorList>
            <person name="Klenk H.-P."/>
        </authorList>
    </citation>
    <scope>NUCLEOTIDE SEQUENCE [LARGE SCALE GENOMIC DNA]</scope>
    <source>
        <strain evidence="11 12">DSM 18824</strain>
    </source>
</reference>
<name>A0ABS4UIT0_9ACTN</name>
<dbReference type="CDD" id="cd06581">
    <property type="entry name" value="TM_PBP1_LivM_like"/>
    <property type="match status" value="1"/>
</dbReference>
<keyword evidence="7 9" id="KW-1133">Transmembrane helix</keyword>
<keyword evidence="3" id="KW-1003">Cell membrane</keyword>
<feature type="transmembrane region" description="Helical" evidence="9">
    <location>
        <begin position="65"/>
        <end position="83"/>
    </location>
</feature>
<evidence type="ECO:0000313" key="12">
    <source>
        <dbReference type="Proteomes" id="UP000755585"/>
    </source>
</evidence>
<feature type="domain" description="ABC transporter" evidence="10">
    <location>
        <begin position="347"/>
        <end position="594"/>
    </location>
</feature>
<dbReference type="Proteomes" id="UP000755585">
    <property type="component" value="Unassembled WGS sequence"/>
</dbReference>
<evidence type="ECO:0000256" key="6">
    <source>
        <dbReference type="ARBA" id="ARBA00022840"/>
    </source>
</evidence>
<evidence type="ECO:0000256" key="1">
    <source>
        <dbReference type="ARBA" id="ARBA00004651"/>
    </source>
</evidence>
<keyword evidence="2" id="KW-0813">Transport</keyword>
<gene>
    <name evidence="11" type="ORF">JOF29_002544</name>
</gene>
<dbReference type="PROSITE" id="PS50893">
    <property type="entry name" value="ABC_TRANSPORTER_2"/>
    <property type="match status" value="1"/>
</dbReference>
<dbReference type="EMBL" id="JAGINT010000001">
    <property type="protein sequence ID" value="MBP2351461.1"/>
    <property type="molecule type" value="Genomic_DNA"/>
</dbReference>
<keyword evidence="4 9" id="KW-0812">Transmembrane</keyword>
<dbReference type="InterPro" id="IPR027417">
    <property type="entry name" value="P-loop_NTPase"/>
</dbReference>
<feature type="transmembrane region" description="Helical" evidence="9">
    <location>
        <begin position="89"/>
        <end position="108"/>
    </location>
</feature>
<evidence type="ECO:0000259" key="10">
    <source>
        <dbReference type="PROSITE" id="PS50893"/>
    </source>
</evidence>
<keyword evidence="12" id="KW-1185">Reference proteome</keyword>
<dbReference type="InterPro" id="IPR001851">
    <property type="entry name" value="ABC_transp_permease"/>
</dbReference>
<keyword evidence="6" id="KW-0067">ATP-binding</keyword>
<protein>
    <submittedName>
        <fullName evidence="11">Branched-chain amino acid transport system permease protein</fullName>
    </submittedName>
</protein>
<dbReference type="Pfam" id="PF00005">
    <property type="entry name" value="ABC_tran"/>
    <property type="match status" value="1"/>
</dbReference>
<dbReference type="Pfam" id="PF12399">
    <property type="entry name" value="BCA_ABC_TP_C"/>
    <property type="match status" value="1"/>
</dbReference>
<evidence type="ECO:0000256" key="2">
    <source>
        <dbReference type="ARBA" id="ARBA00022448"/>
    </source>
</evidence>
<dbReference type="SUPFAM" id="SSF52540">
    <property type="entry name" value="P-loop containing nucleoside triphosphate hydrolases"/>
    <property type="match status" value="1"/>
</dbReference>
<dbReference type="InterPro" id="IPR032823">
    <property type="entry name" value="BCA_ABC_TP_C"/>
</dbReference>
<feature type="transmembrane region" description="Helical" evidence="9">
    <location>
        <begin position="284"/>
        <end position="306"/>
    </location>
</feature>
<dbReference type="InterPro" id="IPR003593">
    <property type="entry name" value="AAA+_ATPase"/>
</dbReference>
<evidence type="ECO:0000256" key="9">
    <source>
        <dbReference type="SAM" id="Phobius"/>
    </source>
</evidence>
<evidence type="ECO:0000256" key="8">
    <source>
        <dbReference type="ARBA" id="ARBA00023136"/>
    </source>
</evidence>
<dbReference type="RefSeq" id="WP_209694359.1">
    <property type="nucleotide sequence ID" value="NZ_BAAAVU010000042.1"/>
</dbReference>
<feature type="transmembrane region" description="Helical" evidence="9">
    <location>
        <begin position="12"/>
        <end position="28"/>
    </location>
</feature>
<comment type="subcellular location">
    <subcellularLocation>
        <location evidence="1">Cell membrane</location>
        <topology evidence="1">Multi-pass membrane protein</topology>
    </subcellularLocation>
</comment>
<keyword evidence="5" id="KW-0547">Nucleotide-binding</keyword>
<dbReference type="InterPro" id="IPR043428">
    <property type="entry name" value="LivM-like"/>
</dbReference>
<dbReference type="InterPro" id="IPR051120">
    <property type="entry name" value="ABC_AA/LPS_Transport"/>
</dbReference>
<evidence type="ECO:0000313" key="11">
    <source>
        <dbReference type="EMBL" id="MBP2351461.1"/>
    </source>
</evidence>
<evidence type="ECO:0000256" key="4">
    <source>
        <dbReference type="ARBA" id="ARBA00022692"/>
    </source>
</evidence>
<feature type="transmembrane region" description="Helical" evidence="9">
    <location>
        <begin position="161"/>
        <end position="180"/>
    </location>
</feature>
<evidence type="ECO:0000256" key="7">
    <source>
        <dbReference type="ARBA" id="ARBA00022989"/>
    </source>
</evidence>
<dbReference type="Pfam" id="PF02653">
    <property type="entry name" value="BPD_transp_2"/>
    <property type="match status" value="1"/>
</dbReference>